<dbReference type="OrthoDB" id="62093at2"/>
<feature type="region of interest" description="Disordered" evidence="1">
    <location>
        <begin position="1"/>
        <end position="129"/>
    </location>
</feature>
<feature type="compositionally biased region" description="Basic and acidic residues" evidence="1">
    <location>
        <begin position="159"/>
        <end position="169"/>
    </location>
</feature>
<reference evidence="3" key="1">
    <citation type="submission" date="2021-04" db="EMBL/GenBank/DDBJ databases">
        <title>Dactylosporangium aurantiacum NRRL B-8018 full assembly.</title>
        <authorList>
            <person name="Hartkoorn R.C."/>
            <person name="Beaudoing E."/>
            <person name="Hot D."/>
        </authorList>
    </citation>
    <scope>NUCLEOTIDE SEQUENCE</scope>
    <source>
        <strain evidence="3">NRRL B-8018</strain>
    </source>
</reference>
<dbReference type="Gene3D" id="3.40.50.720">
    <property type="entry name" value="NAD(P)-binding Rossmann-like Domain"/>
    <property type="match status" value="1"/>
</dbReference>
<dbReference type="Gene3D" id="3.90.25.10">
    <property type="entry name" value="UDP-galactose 4-epimerase, domain 1"/>
    <property type="match status" value="1"/>
</dbReference>
<evidence type="ECO:0000256" key="1">
    <source>
        <dbReference type="SAM" id="MobiDB-lite"/>
    </source>
</evidence>
<feature type="compositionally biased region" description="Basic and acidic residues" evidence="1">
    <location>
        <begin position="54"/>
        <end position="69"/>
    </location>
</feature>
<feature type="compositionally biased region" description="Low complexity" evidence="1">
    <location>
        <begin position="105"/>
        <end position="129"/>
    </location>
</feature>
<dbReference type="AlphaFoldDB" id="A0A9Q9IP21"/>
<dbReference type="SUPFAM" id="SSF51735">
    <property type="entry name" value="NAD(P)-binding Rossmann-fold domains"/>
    <property type="match status" value="1"/>
</dbReference>
<sequence length="486" mass="51869">MGPRGRVRRGDHAVVDGRSAVHRQGRPARAVPGHERRPAHRHRPRRPAGRARGVRRDAHDRDRRPDDPHRVRRARRRGRAGRRLHREADLPAPGLDGRLRHVPQGARAVPGRPAARLRPPGAGPAAAGRVPEQLRLRRRLARHRPAGRLRRGQPQVRRARTDPAPDARQGDGMSGPERSGREGMNRLRVLLFGANGFVGGQARTTLAADPRIASVTCPPRSRHDLVAGDLESLTGLVREVRPDVVVNCTGRLTGTGHDLVESNTLVTARLIEAVAAAAPGARLVRLGSASEYGIVAPGASVAEDHPCEPVSEYGTTHLAATRLLELASRDGRVDGVTLRVFNPIGAGLHADNLLGRAARLIHDALVHGEDEVTLGPLAAYRDFVDVRDVAAAVLAAVTAPEPGAGVVNVASGRAVTAREAVHRLAEAAGYPGAILERGTGPARSTGVDWIRADVGRARAVLGWAPTFELPESVKAVWTGLDATVGR</sequence>
<feature type="domain" description="NAD-dependent epimerase/dehydratase" evidence="2">
    <location>
        <begin position="189"/>
        <end position="410"/>
    </location>
</feature>
<feature type="region of interest" description="Disordered" evidence="1">
    <location>
        <begin position="145"/>
        <end position="182"/>
    </location>
</feature>
<dbReference type="InterPro" id="IPR036291">
    <property type="entry name" value="NAD(P)-bd_dom_sf"/>
</dbReference>
<feature type="compositionally biased region" description="Basic residues" evidence="1">
    <location>
        <begin position="37"/>
        <end position="53"/>
    </location>
</feature>
<dbReference type="EMBL" id="CP073767">
    <property type="protein sequence ID" value="UWZ59226.1"/>
    <property type="molecule type" value="Genomic_DNA"/>
</dbReference>
<dbReference type="Proteomes" id="UP001058003">
    <property type="component" value="Chromosome"/>
</dbReference>
<organism evidence="3 4">
    <name type="scientific">Dactylosporangium aurantiacum</name>
    <dbReference type="NCBI Taxonomy" id="35754"/>
    <lineage>
        <taxon>Bacteria</taxon>
        <taxon>Bacillati</taxon>
        <taxon>Actinomycetota</taxon>
        <taxon>Actinomycetes</taxon>
        <taxon>Micromonosporales</taxon>
        <taxon>Micromonosporaceae</taxon>
        <taxon>Dactylosporangium</taxon>
    </lineage>
</organism>
<name>A0A9Q9IP21_9ACTN</name>
<evidence type="ECO:0000313" key="3">
    <source>
        <dbReference type="EMBL" id="UWZ59226.1"/>
    </source>
</evidence>
<proteinExistence type="predicted"/>
<accession>A0A9Q9IP21</accession>
<dbReference type="InterPro" id="IPR050177">
    <property type="entry name" value="Lipid_A_modif_metabolic_enz"/>
</dbReference>
<dbReference type="KEGG" id="daur:Daura_25545"/>
<keyword evidence="4" id="KW-1185">Reference proteome</keyword>
<gene>
    <name evidence="3" type="ORF">Daura_25545</name>
</gene>
<dbReference type="InterPro" id="IPR001509">
    <property type="entry name" value="Epimerase_deHydtase"/>
</dbReference>
<evidence type="ECO:0000313" key="4">
    <source>
        <dbReference type="Proteomes" id="UP001058003"/>
    </source>
</evidence>
<dbReference type="PANTHER" id="PTHR43245">
    <property type="entry name" value="BIFUNCTIONAL POLYMYXIN RESISTANCE PROTEIN ARNA"/>
    <property type="match status" value="1"/>
</dbReference>
<protein>
    <submittedName>
        <fullName evidence="3">NAD(P)-dependent oxidoreductase</fullName>
    </submittedName>
</protein>
<evidence type="ECO:0000259" key="2">
    <source>
        <dbReference type="Pfam" id="PF01370"/>
    </source>
</evidence>
<feature type="compositionally biased region" description="Basic residues" evidence="1">
    <location>
        <begin position="70"/>
        <end position="85"/>
    </location>
</feature>
<dbReference type="Pfam" id="PF01370">
    <property type="entry name" value="Epimerase"/>
    <property type="match status" value="1"/>
</dbReference>